<dbReference type="GO" id="GO:0005524">
    <property type="term" value="F:ATP binding"/>
    <property type="evidence" value="ECO:0007669"/>
    <property type="project" value="UniProtKB-KW"/>
</dbReference>
<dbReference type="GO" id="GO:0007166">
    <property type="term" value="P:cell surface receptor signaling pathway"/>
    <property type="evidence" value="ECO:0007669"/>
    <property type="project" value="InterPro"/>
</dbReference>
<evidence type="ECO:0000256" key="2">
    <source>
        <dbReference type="ARBA" id="ARBA00022840"/>
    </source>
</evidence>
<protein>
    <submittedName>
        <fullName evidence="3">Wall-associated receptor kinase 4</fullName>
    </submittedName>
</protein>
<dbReference type="AlphaFoldDB" id="A0AAW0LF19"/>
<evidence type="ECO:0000313" key="3">
    <source>
        <dbReference type="EMBL" id="KAK7849028.1"/>
    </source>
</evidence>
<dbReference type="SUPFAM" id="SSF56112">
    <property type="entry name" value="Protein kinase-like (PK-like)"/>
    <property type="match status" value="1"/>
</dbReference>
<organism evidence="3 4">
    <name type="scientific">Quercus suber</name>
    <name type="common">Cork oak</name>
    <dbReference type="NCBI Taxonomy" id="58331"/>
    <lineage>
        <taxon>Eukaryota</taxon>
        <taxon>Viridiplantae</taxon>
        <taxon>Streptophyta</taxon>
        <taxon>Embryophyta</taxon>
        <taxon>Tracheophyta</taxon>
        <taxon>Spermatophyta</taxon>
        <taxon>Magnoliopsida</taxon>
        <taxon>eudicotyledons</taxon>
        <taxon>Gunneridae</taxon>
        <taxon>Pentapetalae</taxon>
        <taxon>rosids</taxon>
        <taxon>fabids</taxon>
        <taxon>Fagales</taxon>
        <taxon>Fagaceae</taxon>
        <taxon>Quercus</taxon>
    </lineage>
</organism>
<keyword evidence="3" id="KW-0675">Receptor</keyword>
<dbReference type="PANTHER" id="PTHR27005">
    <property type="entry name" value="WALL-ASSOCIATED RECEPTOR KINASE-LIKE 21"/>
    <property type="match status" value="1"/>
</dbReference>
<reference evidence="3 4" key="1">
    <citation type="journal article" date="2018" name="Sci. Data">
        <title>The draft genome sequence of cork oak.</title>
        <authorList>
            <person name="Ramos A.M."/>
            <person name="Usie A."/>
            <person name="Barbosa P."/>
            <person name="Barros P.M."/>
            <person name="Capote T."/>
            <person name="Chaves I."/>
            <person name="Simoes F."/>
            <person name="Abreu I."/>
            <person name="Carrasquinho I."/>
            <person name="Faro C."/>
            <person name="Guimaraes J.B."/>
            <person name="Mendonca D."/>
            <person name="Nobrega F."/>
            <person name="Rodrigues L."/>
            <person name="Saibo N.J.M."/>
            <person name="Varela M.C."/>
            <person name="Egas C."/>
            <person name="Matos J."/>
            <person name="Miguel C.M."/>
            <person name="Oliveira M.M."/>
            <person name="Ricardo C.P."/>
            <person name="Goncalves S."/>
        </authorList>
    </citation>
    <scope>NUCLEOTIDE SEQUENCE [LARGE SCALE GENOMIC DNA]</scope>
    <source>
        <strain evidence="4">cv. HL8</strain>
    </source>
</reference>
<dbReference type="Gene3D" id="1.10.510.10">
    <property type="entry name" value="Transferase(Phosphotransferase) domain 1"/>
    <property type="match status" value="1"/>
</dbReference>
<evidence type="ECO:0000256" key="1">
    <source>
        <dbReference type="ARBA" id="ARBA00022741"/>
    </source>
</evidence>
<dbReference type="EMBL" id="PKMF04000119">
    <property type="protein sequence ID" value="KAK7849028.1"/>
    <property type="molecule type" value="Genomic_DNA"/>
</dbReference>
<dbReference type="PANTHER" id="PTHR27005:SF468">
    <property type="entry name" value="OS01G0310500 PROTEIN"/>
    <property type="match status" value="1"/>
</dbReference>
<keyword evidence="2" id="KW-0067">ATP-binding</keyword>
<dbReference type="GO" id="GO:0004674">
    <property type="term" value="F:protein serine/threonine kinase activity"/>
    <property type="evidence" value="ECO:0007669"/>
    <property type="project" value="TreeGrafter"/>
</dbReference>
<keyword evidence="3" id="KW-0418">Kinase</keyword>
<keyword evidence="3" id="KW-0808">Transferase</keyword>
<sequence length="144" mass="16493">MKTSQLTAKNNVYNSGVVLIKLLIGKRALSFDRPKKDNRLFKILEKHIAKEGKAKQMKEVANLAKRYLRLKGEDRPTMKEVAIELEGLRKMEVLSWVNVDSNSEETKFLLSEKSDSYKYNASNKSTNVYDSMRDHAILDLDGGR</sequence>
<comment type="caution">
    <text evidence="3">The sequence shown here is derived from an EMBL/GenBank/DDBJ whole genome shotgun (WGS) entry which is preliminary data.</text>
</comment>
<dbReference type="InterPro" id="IPR011009">
    <property type="entry name" value="Kinase-like_dom_sf"/>
</dbReference>
<accession>A0AAW0LF19</accession>
<dbReference type="GO" id="GO:0005886">
    <property type="term" value="C:plasma membrane"/>
    <property type="evidence" value="ECO:0007669"/>
    <property type="project" value="TreeGrafter"/>
</dbReference>
<dbReference type="Proteomes" id="UP000237347">
    <property type="component" value="Unassembled WGS sequence"/>
</dbReference>
<dbReference type="InterPro" id="IPR045274">
    <property type="entry name" value="WAK-like"/>
</dbReference>
<gene>
    <name evidence="3" type="primary">WAK4_4</name>
    <name evidence="3" type="ORF">CFP56_003863</name>
</gene>
<name>A0AAW0LF19_QUESU</name>
<evidence type="ECO:0000313" key="4">
    <source>
        <dbReference type="Proteomes" id="UP000237347"/>
    </source>
</evidence>
<keyword evidence="1" id="KW-0547">Nucleotide-binding</keyword>
<keyword evidence="4" id="KW-1185">Reference proteome</keyword>
<proteinExistence type="predicted"/>